<proteinExistence type="predicted"/>
<evidence type="ECO:0000313" key="2">
    <source>
        <dbReference type="EMBL" id="MFC7140782.1"/>
    </source>
</evidence>
<keyword evidence="1" id="KW-1133">Transmembrane helix</keyword>
<keyword evidence="3" id="KW-1185">Reference proteome</keyword>
<dbReference type="Proteomes" id="UP001596432">
    <property type="component" value="Unassembled WGS sequence"/>
</dbReference>
<keyword evidence="1" id="KW-0812">Transmembrane</keyword>
<organism evidence="2 3">
    <name type="scientific">Halosimplex aquaticum</name>
    <dbReference type="NCBI Taxonomy" id="3026162"/>
    <lineage>
        <taxon>Archaea</taxon>
        <taxon>Methanobacteriati</taxon>
        <taxon>Methanobacteriota</taxon>
        <taxon>Stenosarchaea group</taxon>
        <taxon>Halobacteria</taxon>
        <taxon>Halobacteriales</taxon>
        <taxon>Haloarculaceae</taxon>
        <taxon>Halosimplex</taxon>
    </lineage>
</organism>
<gene>
    <name evidence="2" type="ORF">ACFQMA_13240</name>
</gene>
<evidence type="ECO:0000256" key="1">
    <source>
        <dbReference type="SAM" id="Phobius"/>
    </source>
</evidence>
<dbReference type="RefSeq" id="WP_274321873.1">
    <property type="nucleotide sequence ID" value="NZ_CP118158.1"/>
</dbReference>
<dbReference type="EMBL" id="JBHTAS010000001">
    <property type="protein sequence ID" value="MFC7140782.1"/>
    <property type="molecule type" value="Genomic_DNA"/>
</dbReference>
<accession>A0ABD5Y0L4</accession>
<keyword evidence="1" id="KW-0472">Membrane</keyword>
<evidence type="ECO:0000313" key="3">
    <source>
        <dbReference type="Proteomes" id="UP001596432"/>
    </source>
</evidence>
<feature type="transmembrane region" description="Helical" evidence="1">
    <location>
        <begin position="12"/>
        <end position="31"/>
    </location>
</feature>
<feature type="transmembrane region" description="Helical" evidence="1">
    <location>
        <begin position="37"/>
        <end position="57"/>
    </location>
</feature>
<reference evidence="2 3" key="1">
    <citation type="journal article" date="2019" name="Int. J. Syst. Evol. Microbiol.">
        <title>The Global Catalogue of Microorganisms (GCM) 10K type strain sequencing project: providing services to taxonomists for standard genome sequencing and annotation.</title>
        <authorList>
            <consortium name="The Broad Institute Genomics Platform"/>
            <consortium name="The Broad Institute Genome Sequencing Center for Infectious Disease"/>
            <person name="Wu L."/>
            <person name="Ma J."/>
        </authorList>
    </citation>
    <scope>NUCLEOTIDE SEQUENCE [LARGE SCALE GENOMIC DNA]</scope>
    <source>
        <strain evidence="2 3">XZYJT29</strain>
    </source>
</reference>
<dbReference type="GeneID" id="78821088"/>
<name>A0ABD5Y0L4_9EURY</name>
<protein>
    <submittedName>
        <fullName evidence="2">Uncharacterized protein</fullName>
    </submittedName>
</protein>
<dbReference type="AlphaFoldDB" id="A0ABD5Y0L4"/>
<sequence length="80" mass="8389">MNVDVDAVVDERPVVATALVALVATAAYAGIQLVFDSSVAVAETASFGLIFTLVYVAGNRYLRDGEGEQPDDSRADDPAE</sequence>
<comment type="caution">
    <text evidence="2">The sequence shown here is derived from an EMBL/GenBank/DDBJ whole genome shotgun (WGS) entry which is preliminary data.</text>
</comment>